<keyword evidence="6" id="KW-1185">Reference proteome</keyword>
<name>A0A8J8T3U7_HALGN</name>
<dbReference type="Gene3D" id="1.25.40.10">
    <property type="entry name" value="Tetratricopeptide repeat domain"/>
    <property type="match status" value="1"/>
</dbReference>
<reference evidence="5" key="1">
    <citation type="submission" date="2019-06" db="EMBL/GenBank/DDBJ databases">
        <authorList>
            <person name="Zheng W."/>
        </authorList>
    </citation>
    <scope>NUCLEOTIDE SEQUENCE</scope>
    <source>
        <strain evidence="5">QDHG01</strain>
    </source>
</reference>
<gene>
    <name evidence="5" type="ORF">FGO68_gene13209</name>
</gene>
<sequence>MPEQRVGDTEDITYDKLVTKEILEVGEGVKKPSRYAIASITYKCYFFDHTEIESVDAPVKMSIGEGMWPEGLWKAVERMRQNERSKVRIKKKRYGFKQNMRMPKGFEGESELRQRLLSKGIIYEVKLHEWVDRTDLLGDGCLLKRQIQDGNKKDWEKPTDRDEIVFNLRATLYDQDPNVTSEEQKGIEFFNRQDWSTHLQDPEITPALLKIIESLKKGEHSEVAVKTKYIKENDPAVWELLEEKGALESGWVIVDAELKSLVKVTNWYADAPGTGLKRILKKGKGSSPNIDSVIKVMMKVTVNGEDILNNFPVDHPSPAEYFTSLMEEDKENLQKSEYCFTFHLDTYTLPSPIIKVLKSMKKWEVCEFETTNISKLLSNFANEHFDQYKAFKIGDKVSFIIGLISTSHDVYFYQYTVQQKLDRVNHLKTVAGNFFKAGNFAKAAKLYQRINGYYNFGDAANNYQKEDEFSEEFQRINKELMALKVTCFNNLVVCKHKMREWQSIVNITDQVIDMDPDNVKCLYFRGNAYLELEEYDNSTKCLAHLVQVDPAHKDGRALFEKAKKAKKEYQENQHKKFSKMFM</sequence>
<evidence type="ECO:0000256" key="1">
    <source>
        <dbReference type="ARBA" id="ARBA00022737"/>
    </source>
</evidence>
<evidence type="ECO:0000313" key="5">
    <source>
        <dbReference type="EMBL" id="TNV81229.1"/>
    </source>
</evidence>
<protein>
    <recommendedName>
        <fullName evidence="4">PPIase FKBP-type domain-containing protein</fullName>
    </recommendedName>
</protein>
<keyword evidence="2 3" id="KW-0802">TPR repeat</keyword>
<dbReference type="PANTHER" id="PTHR46512">
    <property type="entry name" value="PEPTIDYLPROLYL ISOMERASE"/>
    <property type="match status" value="1"/>
</dbReference>
<organism evidence="5 6">
    <name type="scientific">Halteria grandinella</name>
    <dbReference type="NCBI Taxonomy" id="5974"/>
    <lineage>
        <taxon>Eukaryota</taxon>
        <taxon>Sar</taxon>
        <taxon>Alveolata</taxon>
        <taxon>Ciliophora</taxon>
        <taxon>Intramacronucleata</taxon>
        <taxon>Spirotrichea</taxon>
        <taxon>Stichotrichia</taxon>
        <taxon>Sporadotrichida</taxon>
        <taxon>Halteriidae</taxon>
        <taxon>Halteria</taxon>
    </lineage>
</organism>
<dbReference type="Pfam" id="PF00254">
    <property type="entry name" value="FKBP_C"/>
    <property type="match status" value="1"/>
</dbReference>
<dbReference type="InterPro" id="IPR019734">
    <property type="entry name" value="TPR_rpt"/>
</dbReference>
<dbReference type="EMBL" id="RRYP01006398">
    <property type="protein sequence ID" value="TNV81229.1"/>
    <property type="molecule type" value="Genomic_DNA"/>
</dbReference>
<dbReference type="SUPFAM" id="SSF54534">
    <property type="entry name" value="FKBP-like"/>
    <property type="match status" value="1"/>
</dbReference>
<dbReference type="PROSITE" id="PS50005">
    <property type="entry name" value="TPR"/>
    <property type="match status" value="1"/>
</dbReference>
<feature type="repeat" description="TPR" evidence="3">
    <location>
        <begin position="519"/>
        <end position="552"/>
    </location>
</feature>
<feature type="domain" description="PPIase FKBP-type" evidence="4">
    <location>
        <begin position="30"/>
        <end position="110"/>
    </location>
</feature>
<dbReference type="Proteomes" id="UP000785679">
    <property type="component" value="Unassembled WGS sequence"/>
</dbReference>
<dbReference type="InterPro" id="IPR046357">
    <property type="entry name" value="PPIase_dom_sf"/>
</dbReference>
<accession>A0A8J8T3U7</accession>
<dbReference type="Gene3D" id="3.10.50.40">
    <property type="match status" value="2"/>
</dbReference>
<dbReference type="OrthoDB" id="2423701at2759"/>
<evidence type="ECO:0000256" key="2">
    <source>
        <dbReference type="ARBA" id="ARBA00022803"/>
    </source>
</evidence>
<dbReference type="SUPFAM" id="SSF48452">
    <property type="entry name" value="TPR-like"/>
    <property type="match status" value="1"/>
</dbReference>
<keyword evidence="1" id="KW-0677">Repeat</keyword>
<dbReference type="AlphaFoldDB" id="A0A8J8T3U7"/>
<dbReference type="InterPro" id="IPR001179">
    <property type="entry name" value="PPIase_FKBP_dom"/>
</dbReference>
<evidence type="ECO:0000259" key="4">
    <source>
        <dbReference type="Pfam" id="PF00254"/>
    </source>
</evidence>
<evidence type="ECO:0000313" key="6">
    <source>
        <dbReference type="Proteomes" id="UP000785679"/>
    </source>
</evidence>
<proteinExistence type="predicted"/>
<dbReference type="InterPro" id="IPR050754">
    <property type="entry name" value="FKBP4/5/8-like"/>
</dbReference>
<dbReference type="GO" id="GO:0003755">
    <property type="term" value="F:peptidyl-prolyl cis-trans isomerase activity"/>
    <property type="evidence" value="ECO:0007669"/>
    <property type="project" value="UniProtKB-EC"/>
</dbReference>
<dbReference type="InterPro" id="IPR011990">
    <property type="entry name" value="TPR-like_helical_dom_sf"/>
</dbReference>
<evidence type="ECO:0000256" key="3">
    <source>
        <dbReference type="PROSITE-ProRule" id="PRU00339"/>
    </source>
</evidence>
<comment type="caution">
    <text evidence="5">The sequence shown here is derived from an EMBL/GenBank/DDBJ whole genome shotgun (WGS) entry which is preliminary data.</text>
</comment>